<organism evidence="1">
    <name type="scientific">Caldilineaceae bacterium SB0661_bin_32</name>
    <dbReference type="NCBI Taxonomy" id="2605255"/>
    <lineage>
        <taxon>Bacteria</taxon>
        <taxon>Bacillati</taxon>
        <taxon>Chloroflexota</taxon>
        <taxon>Caldilineae</taxon>
        <taxon>Caldilineales</taxon>
        <taxon>Caldilineaceae</taxon>
    </lineage>
</organism>
<comment type="caution">
    <text evidence="1">The sequence shown here is derived from an EMBL/GenBank/DDBJ whole genome shotgun (WGS) entry which is preliminary data.</text>
</comment>
<gene>
    <name evidence="1" type="ORF">F4X14_08185</name>
</gene>
<dbReference type="EMBL" id="VXMH01000036">
    <property type="protein sequence ID" value="MYC94936.1"/>
    <property type="molecule type" value="Genomic_DNA"/>
</dbReference>
<protein>
    <submittedName>
        <fullName evidence="1">Uncharacterized protein</fullName>
    </submittedName>
</protein>
<accession>A0A6B1D5N8</accession>
<dbReference type="AlphaFoldDB" id="A0A6B1D5N8"/>
<proteinExistence type="predicted"/>
<evidence type="ECO:0000313" key="1">
    <source>
        <dbReference type="EMBL" id="MYC94936.1"/>
    </source>
</evidence>
<name>A0A6B1D5N8_9CHLR</name>
<reference evidence="1" key="1">
    <citation type="submission" date="2019-09" db="EMBL/GenBank/DDBJ databases">
        <title>Characterisation of the sponge microbiome using genome-centric metagenomics.</title>
        <authorList>
            <person name="Engelberts J.P."/>
            <person name="Robbins S.J."/>
            <person name="De Goeij J.M."/>
            <person name="Aranda M."/>
            <person name="Bell S.C."/>
            <person name="Webster N.S."/>
        </authorList>
    </citation>
    <scope>NUCLEOTIDE SEQUENCE</scope>
    <source>
        <strain evidence="1">SB0661_bin_32</strain>
    </source>
</reference>
<sequence length="263" mass="30134">MRLLFDHEWYEPVSSEGQRESDFEELVIGRATSLFPDFHAVRFKTPVESEEGRKIPDLALVDCNYRYWWVVEVEMAHHSLDHHVIPQVEVFSRGKYGPEHCDYLVENGDALDHAALSDMIKGAQPRVLVVVNRSVPCWIEPIRRLEGLVAVVEVFRSERNRHILRINGDYPSTSDASLVTYCRLDSAIPRLLQIDSPAGLGIGSGERLSILLDGGLTNWERLDIQDRVWLNPSERNPLTANQEYLILKEVNGQFAFKRVQDSR</sequence>